<dbReference type="Proteomes" id="UP000651085">
    <property type="component" value="Unassembled WGS sequence"/>
</dbReference>
<feature type="binding site" evidence="10">
    <location>
        <position position="276"/>
    </location>
    <ligand>
        <name>beta-D-galactose</name>
        <dbReference type="ChEBI" id="CHEBI:27667"/>
    </ligand>
</feature>
<keyword evidence="12" id="KW-1185">Reference proteome</keyword>
<keyword evidence="5" id="KW-0106">Calcium</keyword>
<comment type="cofactor">
    <cofactor evidence="1">
        <name>Ca(2+)</name>
        <dbReference type="ChEBI" id="CHEBI:29108"/>
    </cofactor>
</comment>
<name>A0A926FA77_9BACT</name>
<dbReference type="GO" id="GO:0006006">
    <property type="term" value="P:glucose metabolic process"/>
    <property type="evidence" value="ECO:0007669"/>
    <property type="project" value="TreeGrafter"/>
</dbReference>
<dbReference type="InterPro" id="IPR011013">
    <property type="entry name" value="Gal_mutarotase_sf_dom"/>
</dbReference>
<dbReference type="InterPro" id="IPR014718">
    <property type="entry name" value="GH-type_carb-bd"/>
</dbReference>
<feature type="active site" description="Proton acceptor" evidence="9">
    <location>
        <position position="341"/>
    </location>
</feature>
<dbReference type="CDD" id="cd09019">
    <property type="entry name" value="galactose_mutarotase_like"/>
    <property type="match status" value="1"/>
</dbReference>
<evidence type="ECO:0000256" key="10">
    <source>
        <dbReference type="PIRSR" id="PIRSR005096-2"/>
    </source>
</evidence>
<comment type="caution">
    <text evidence="11">The sequence shown here is derived from an EMBL/GenBank/DDBJ whole genome shotgun (WGS) entry which is preliminary data.</text>
</comment>
<keyword evidence="7 8" id="KW-0119">Carbohydrate metabolism</keyword>
<dbReference type="RefSeq" id="WP_262435731.1">
    <property type="nucleotide sequence ID" value="NZ_JACRTF010000001.1"/>
</dbReference>
<dbReference type="GO" id="GO:0030246">
    <property type="term" value="F:carbohydrate binding"/>
    <property type="evidence" value="ECO:0007669"/>
    <property type="project" value="InterPro"/>
</dbReference>
<dbReference type="Pfam" id="PF01263">
    <property type="entry name" value="Aldose_epim"/>
    <property type="match status" value="1"/>
</dbReference>
<dbReference type="EMBL" id="JACRTF010000001">
    <property type="protein sequence ID" value="MBC8594640.1"/>
    <property type="molecule type" value="Genomic_DNA"/>
</dbReference>
<dbReference type="PANTHER" id="PTHR10091:SF0">
    <property type="entry name" value="GALACTOSE MUTAROTASE"/>
    <property type="match status" value="1"/>
</dbReference>
<feature type="active site" description="Proton donor" evidence="9">
    <location>
        <position position="204"/>
    </location>
</feature>
<evidence type="ECO:0000256" key="3">
    <source>
        <dbReference type="ARBA" id="ARBA00006206"/>
    </source>
</evidence>
<sequence length="387" mass="43417">MKWENIILIAFCLLICISCKKEKEMTLSGLNIRDFQMEVEGQLTDLYVLKNKNGMEACITNYGARLVSLLAPDRNGKMEDIVCGFPTIADYMDNKQYFGATVGRYIGRISNATFTLDSIVYHLTANDGSHCIHGGNPGFASKIWQAEQLDENALKLTLFSPDGDNGFPGNLQIRVIYVLTNDNELDIHYEAETDKPTVINLSHHSFFNISGDFNTTVSDQSLYINADYYTPYDSLKCVTGELLPVAGTPFDFTTPHLIGERIDQNMKQLTAMKGYDHNWVLNTKGDDKKLALRLFDDKSGRVLEVYTTEPGLQMYTANALSGAMIGKKGIAYKKRSGVSLEPQHFTDSPNNSQFPSTVLRPGEKYYSRSIYRFGVTNHAFMENTSDK</sequence>
<gene>
    <name evidence="11" type="ORF">H8744_15630</name>
</gene>
<evidence type="ECO:0000256" key="6">
    <source>
        <dbReference type="ARBA" id="ARBA00023235"/>
    </source>
</evidence>
<evidence type="ECO:0000256" key="5">
    <source>
        <dbReference type="ARBA" id="ARBA00022837"/>
    </source>
</evidence>
<dbReference type="InterPro" id="IPR008183">
    <property type="entry name" value="Aldose_1/G6P_1-epimerase"/>
</dbReference>
<dbReference type="PANTHER" id="PTHR10091">
    <property type="entry name" value="ALDOSE-1-EPIMERASE"/>
    <property type="match status" value="1"/>
</dbReference>
<evidence type="ECO:0000256" key="4">
    <source>
        <dbReference type="ARBA" id="ARBA00011245"/>
    </source>
</evidence>
<dbReference type="PIRSF" id="PIRSF005096">
    <property type="entry name" value="GALM"/>
    <property type="match status" value="1"/>
</dbReference>
<evidence type="ECO:0000313" key="11">
    <source>
        <dbReference type="EMBL" id="MBC8594640.1"/>
    </source>
</evidence>
<evidence type="ECO:0000313" key="12">
    <source>
        <dbReference type="Proteomes" id="UP000651085"/>
    </source>
</evidence>
<dbReference type="Gene3D" id="2.70.98.10">
    <property type="match status" value="1"/>
</dbReference>
<organism evidence="11 12">
    <name type="scientific">Jilunia laotingensis</name>
    <dbReference type="NCBI Taxonomy" id="2763675"/>
    <lineage>
        <taxon>Bacteria</taxon>
        <taxon>Pseudomonadati</taxon>
        <taxon>Bacteroidota</taxon>
        <taxon>Bacteroidia</taxon>
        <taxon>Bacteroidales</taxon>
        <taxon>Bacteroidaceae</taxon>
        <taxon>Jilunia</taxon>
    </lineage>
</organism>
<dbReference type="AlphaFoldDB" id="A0A926FA77"/>
<proteinExistence type="inferred from homology"/>
<evidence type="ECO:0000256" key="2">
    <source>
        <dbReference type="ARBA" id="ARBA00005028"/>
    </source>
</evidence>
<comment type="subunit">
    <text evidence="4">Monomer.</text>
</comment>
<evidence type="ECO:0000256" key="9">
    <source>
        <dbReference type="PIRSR" id="PIRSR005096-1"/>
    </source>
</evidence>
<dbReference type="InterPro" id="IPR015443">
    <property type="entry name" value="Aldose_1-epimerase"/>
</dbReference>
<dbReference type="InterPro" id="IPR047215">
    <property type="entry name" value="Galactose_mutarotase-like"/>
</dbReference>
<dbReference type="GO" id="GO:0033499">
    <property type="term" value="P:galactose catabolic process via UDP-galactose, Leloir pathway"/>
    <property type="evidence" value="ECO:0007669"/>
    <property type="project" value="TreeGrafter"/>
</dbReference>
<comment type="pathway">
    <text evidence="2 8">Carbohydrate metabolism; hexose metabolism.</text>
</comment>
<reference evidence="11" key="1">
    <citation type="submission" date="2020-08" db="EMBL/GenBank/DDBJ databases">
        <title>Genome public.</title>
        <authorList>
            <person name="Liu C."/>
            <person name="Sun Q."/>
        </authorList>
    </citation>
    <scope>NUCLEOTIDE SEQUENCE</scope>
    <source>
        <strain evidence="11">N12</strain>
    </source>
</reference>
<evidence type="ECO:0000256" key="8">
    <source>
        <dbReference type="PIRNR" id="PIRNR005096"/>
    </source>
</evidence>
<comment type="catalytic activity">
    <reaction evidence="8">
        <text>alpha-D-glucose = beta-D-glucose</text>
        <dbReference type="Rhea" id="RHEA:10264"/>
        <dbReference type="ChEBI" id="CHEBI:15903"/>
        <dbReference type="ChEBI" id="CHEBI:17925"/>
        <dbReference type="EC" id="5.1.3.3"/>
    </reaction>
</comment>
<dbReference type="EC" id="5.1.3.3" evidence="8"/>
<keyword evidence="6 8" id="KW-0413">Isomerase</keyword>
<dbReference type="NCBIfam" id="NF008277">
    <property type="entry name" value="PRK11055.1"/>
    <property type="match status" value="1"/>
</dbReference>
<protein>
    <recommendedName>
        <fullName evidence="8">Aldose 1-epimerase</fullName>
        <ecNumber evidence="8">5.1.3.3</ecNumber>
    </recommendedName>
</protein>
<evidence type="ECO:0000256" key="1">
    <source>
        <dbReference type="ARBA" id="ARBA00001913"/>
    </source>
</evidence>
<dbReference type="GO" id="GO:0005737">
    <property type="term" value="C:cytoplasm"/>
    <property type="evidence" value="ECO:0007669"/>
    <property type="project" value="TreeGrafter"/>
</dbReference>
<comment type="similarity">
    <text evidence="3 8">Belongs to the aldose epimerase family.</text>
</comment>
<dbReference type="GO" id="GO:0004034">
    <property type="term" value="F:aldose 1-epimerase activity"/>
    <property type="evidence" value="ECO:0007669"/>
    <property type="project" value="UniProtKB-EC"/>
</dbReference>
<dbReference type="SUPFAM" id="SSF74650">
    <property type="entry name" value="Galactose mutarotase-like"/>
    <property type="match status" value="1"/>
</dbReference>
<accession>A0A926FA77</accession>
<evidence type="ECO:0000256" key="7">
    <source>
        <dbReference type="ARBA" id="ARBA00023277"/>
    </source>
</evidence>